<dbReference type="EMBL" id="BONX01000040">
    <property type="protein sequence ID" value="GIG99100.1"/>
    <property type="molecule type" value="Genomic_DNA"/>
</dbReference>
<proteinExistence type="inferred from homology"/>
<accession>A0ABQ4EWP7</accession>
<comment type="similarity">
    <text evidence="1">Belongs to the UPF0312 family.</text>
</comment>
<dbReference type="SMART" id="SM00867">
    <property type="entry name" value="YceI"/>
    <property type="match status" value="1"/>
</dbReference>
<feature type="region of interest" description="Disordered" evidence="2">
    <location>
        <begin position="1"/>
        <end position="23"/>
    </location>
</feature>
<evidence type="ECO:0000256" key="2">
    <source>
        <dbReference type="SAM" id="MobiDB-lite"/>
    </source>
</evidence>
<organism evidence="4 5">
    <name type="scientific">Plantactinospora mayteni</name>
    <dbReference type="NCBI Taxonomy" id="566021"/>
    <lineage>
        <taxon>Bacteria</taxon>
        <taxon>Bacillati</taxon>
        <taxon>Actinomycetota</taxon>
        <taxon>Actinomycetes</taxon>
        <taxon>Micromonosporales</taxon>
        <taxon>Micromonosporaceae</taxon>
        <taxon>Plantactinospora</taxon>
    </lineage>
</organism>
<comment type="caution">
    <text evidence="4">The sequence shown here is derived from an EMBL/GenBank/DDBJ whole genome shotgun (WGS) entry which is preliminary data.</text>
</comment>
<evidence type="ECO:0000313" key="4">
    <source>
        <dbReference type="EMBL" id="GIG99100.1"/>
    </source>
</evidence>
<keyword evidence="5" id="KW-1185">Reference proteome</keyword>
<dbReference type="InterPro" id="IPR007372">
    <property type="entry name" value="Lipid/polyisoprenoid-bd_YceI"/>
</dbReference>
<dbReference type="SUPFAM" id="SSF101874">
    <property type="entry name" value="YceI-like"/>
    <property type="match status" value="1"/>
</dbReference>
<sequence>MTATNRAEQQPGNGPGPDVPTGRYTIDPARSVIRFDTRAVFGLLPVRGTFRIGSGTIAVAPRVEESTAEAEVLAASFDSGLPERDAHVRSADYLDAAGHPYLRFRGERFVPSGDGGALHGQLTVRAVTRPVTLAVERVAAGTAELTARAGTTIDRYAFGLTTARGMTGRRIRLTLEIVATRG</sequence>
<gene>
    <name evidence="4" type="ORF">Pma05_56730</name>
</gene>
<dbReference type="PANTHER" id="PTHR34406:SF1">
    <property type="entry name" value="PROTEIN YCEI"/>
    <property type="match status" value="1"/>
</dbReference>
<name>A0ABQ4EWP7_9ACTN</name>
<evidence type="ECO:0000259" key="3">
    <source>
        <dbReference type="SMART" id="SM00867"/>
    </source>
</evidence>
<reference evidence="4 5" key="1">
    <citation type="submission" date="2021-01" db="EMBL/GenBank/DDBJ databases">
        <title>Whole genome shotgun sequence of Plantactinospora mayteni NBRC 109088.</title>
        <authorList>
            <person name="Komaki H."/>
            <person name="Tamura T."/>
        </authorList>
    </citation>
    <scope>NUCLEOTIDE SEQUENCE [LARGE SCALE GENOMIC DNA]</scope>
    <source>
        <strain evidence="4 5">NBRC 109088</strain>
    </source>
</reference>
<feature type="domain" description="Lipid/polyisoprenoid-binding YceI-like" evidence="3">
    <location>
        <begin position="23"/>
        <end position="180"/>
    </location>
</feature>
<dbReference type="InterPro" id="IPR036761">
    <property type="entry name" value="TTHA0802/YceI-like_sf"/>
</dbReference>
<evidence type="ECO:0000256" key="1">
    <source>
        <dbReference type="ARBA" id="ARBA00008812"/>
    </source>
</evidence>
<dbReference type="Pfam" id="PF04264">
    <property type="entry name" value="YceI"/>
    <property type="match status" value="1"/>
</dbReference>
<dbReference type="Gene3D" id="2.40.128.110">
    <property type="entry name" value="Lipid/polyisoprenoid-binding, YceI-like"/>
    <property type="match status" value="1"/>
</dbReference>
<evidence type="ECO:0000313" key="5">
    <source>
        <dbReference type="Proteomes" id="UP000621500"/>
    </source>
</evidence>
<feature type="compositionally biased region" description="Polar residues" evidence="2">
    <location>
        <begin position="1"/>
        <end position="12"/>
    </location>
</feature>
<protein>
    <submittedName>
        <fullName evidence="4">Polyisoprenoid-binding protein</fullName>
    </submittedName>
</protein>
<dbReference type="PANTHER" id="PTHR34406">
    <property type="entry name" value="PROTEIN YCEI"/>
    <property type="match status" value="1"/>
</dbReference>
<dbReference type="Proteomes" id="UP000621500">
    <property type="component" value="Unassembled WGS sequence"/>
</dbReference>
<dbReference type="RefSeq" id="WP_203860510.1">
    <property type="nucleotide sequence ID" value="NZ_BAAAZQ010000009.1"/>
</dbReference>